<organism evidence="9 10">
    <name type="scientific">Hathewaya histolytica</name>
    <name type="common">Clostridium histolyticum</name>
    <dbReference type="NCBI Taxonomy" id="1498"/>
    <lineage>
        <taxon>Bacteria</taxon>
        <taxon>Bacillati</taxon>
        <taxon>Bacillota</taxon>
        <taxon>Clostridia</taxon>
        <taxon>Eubacteriales</taxon>
        <taxon>Clostridiaceae</taxon>
        <taxon>Hathewaya</taxon>
    </lineage>
</organism>
<keyword evidence="10" id="KW-1185">Reference proteome</keyword>
<reference evidence="9 10" key="1">
    <citation type="submission" date="2019-05" db="EMBL/GenBank/DDBJ databases">
        <authorList>
            <consortium name="Pathogen Informatics"/>
        </authorList>
    </citation>
    <scope>NUCLEOTIDE SEQUENCE [LARGE SCALE GENOMIC DNA]</scope>
    <source>
        <strain evidence="9 10">NCTC503</strain>
    </source>
</reference>
<gene>
    <name evidence="7 9" type="primary">aroE</name>
    <name evidence="9" type="ORF">NCTC503_00541</name>
</gene>
<feature type="binding site" evidence="7">
    <location>
        <begin position="15"/>
        <end position="17"/>
    </location>
    <ligand>
        <name>shikimate</name>
        <dbReference type="ChEBI" id="CHEBI:36208"/>
    </ligand>
</feature>
<comment type="caution">
    <text evidence="7">Lacks conserved residue(s) required for the propagation of feature annotation.</text>
</comment>
<name>A0A4U9R0B1_HATHI</name>
<comment type="pathway">
    <text evidence="1 7">Metabolic intermediate biosynthesis; chorismate biosynthesis; chorismate from D-erythrose 4-phosphate and phosphoenolpyruvate: step 4/7.</text>
</comment>
<dbReference type="InterPro" id="IPR046346">
    <property type="entry name" value="Aminoacid_DH-like_N_sf"/>
</dbReference>
<dbReference type="NCBIfam" id="TIGR00507">
    <property type="entry name" value="aroE"/>
    <property type="match status" value="1"/>
</dbReference>
<evidence type="ECO:0000256" key="4">
    <source>
        <dbReference type="ARBA" id="ARBA00022857"/>
    </source>
</evidence>
<dbReference type="InterPro" id="IPR022893">
    <property type="entry name" value="Shikimate_DH_fam"/>
</dbReference>
<dbReference type="GO" id="GO:0009073">
    <property type="term" value="P:aromatic amino acid family biosynthetic process"/>
    <property type="evidence" value="ECO:0007669"/>
    <property type="project" value="UniProtKB-KW"/>
</dbReference>
<evidence type="ECO:0000259" key="8">
    <source>
        <dbReference type="Pfam" id="PF08501"/>
    </source>
</evidence>
<keyword evidence="4 7" id="KW-0521">NADP</keyword>
<dbReference type="UniPathway" id="UPA00053">
    <property type="reaction ID" value="UER00087"/>
</dbReference>
<dbReference type="Proteomes" id="UP000308489">
    <property type="component" value="Chromosome 1"/>
</dbReference>
<feature type="binding site" evidence="7">
    <location>
        <position position="241"/>
    </location>
    <ligand>
        <name>shikimate</name>
        <dbReference type="ChEBI" id="CHEBI:36208"/>
    </ligand>
</feature>
<dbReference type="AlphaFoldDB" id="A0A4U9R0B1"/>
<keyword evidence="5 7" id="KW-0560">Oxidoreductase</keyword>
<dbReference type="Gene3D" id="3.40.50.10860">
    <property type="entry name" value="Leucine Dehydrogenase, chain A, domain 1"/>
    <property type="match status" value="1"/>
</dbReference>
<comment type="catalytic activity">
    <reaction evidence="7">
        <text>shikimate + NADP(+) = 3-dehydroshikimate + NADPH + H(+)</text>
        <dbReference type="Rhea" id="RHEA:17737"/>
        <dbReference type="ChEBI" id="CHEBI:15378"/>
        <dbReference type="ChEBI" id="CHEBI:16630"/>
        <dbReference type="ChEBI" id="CHEBI:36208"/>
        <dbReference type="ChEBI" id="CHEBI:57783"/>
        <dbReference type="ChEBI" id="CHEBI:58349"/>
        <dbReference type="EC" id="1.1.1.25"/>
    </reaction>
</comment>
<dbReference type="GO" id="GO:0004764">
    <property type="term" value="F:shikimate 3-dehydrogenase (NADP+) activity"/>
    <property type="evidence" value="ECO:0007669"/>
    <property type="project" value="UniProtKB-UniRule"/>
</dbReference>
<dbReference type="GO" id="GO:0008652">
    <property type="term" value="P:amino acid biosynthetic process"/>
    <property type="evidence" value="ECO:0007669"/>
    <property type="project" value="UniProtKB-KW"/>
</dbReference>
<dbReference type="EMBL" id="LR590481">
    <property type="protein sequence ID" value="VTQ84446.1"/>
    <property type="molecule type" value="Genomic_DNA"/>
</dbReference>
<feature type="binding site" evidence="7">
    <location>
        <position position="213"/>
    </location>
    <ligand>
        <name>shikimate</name>
        <dbReference type="ChEBI" id="CHEBI:36208"/>
    </ligand>
</feature>
<dbReference type="GO" id="GO:0019632">
    <property type="term" value="P:shikimate metabolic process"/>
    <property type="evidence" value="ECO:0007669"/>
    <property type="project" value="InterPro"/>
</dbReference>
<evidence type="ECO:0000256" key="5">
    <source>
        <dbReference type="ARBA" id="ARBA00023002"/>
    </source>
</evidence>
<feature type="active site" description="Proton acceptor" evidence="7">
    <location>
        <position position="66"/>
    </location>
</feature>
<dbReference type="PANTHER" id="PTHR21089">
    <property type="entry name" value="SHIKIMATE DEHYDROGENASE"/>
    <property type="match status" value="1"/>
</dbReference>
<accession>A0A4U9R0B1</accession>
<dbReference type="InterPro" id="IPR011342">
    <property type="entry name" value="Shikimate_DH"/>
</dbReference>
<dbReference type="OrthoDB" id="9792692at2"/>
<dbReference type="SUPFAM" id="SSF53223">
    <property type="entry name" value="Aminoacid dehydrogenase-like, N-terminal domain"/>
    <property type="match status" value="1"/>
</dbReference>
<dbReference type="PANTHER" id="PTHR21089:SF1">
    <property type="entry name" value="BIFUNCTIONAL 3-DEHYDROQUINATE DEHYDRATASE_SHIKIMATE DEHYDROGENASE, CHLOROPLASTIC"/>
    <property type="match status" value="1"/>
</dbReference>
<dbReference type="GO" id="GO:0009423">
    <property type="term" value="P:chorismate biosynthetic process"/>
    <property type="evidence" value="ECO:0007669"/>
    <property type="project" value="UniProtKB-UniRule"/>
</dbReference>
<dbReference type="InterPro" id="IPR036291">
    <property type="entry name" value="NAD(P)-bd_dom_sf"/>
</dbReference>
<evidence type="ECO:0000256" key="7">
    <source>
        <dbReference type="HAMAP-Rule" id="MF_00222"/>
    </source>
</evidence>
<dbReference type="SUPFAM" id="SSF51735">
    <property type="entry name" value="NAD(P)-binding Rossmann-fold domains"/>
    <property type="match status" value="1"/>
</dbReference>
<feature type="binding site" evidence="7">
    <location>
        <position position="62"/>
    </location>
    <ligand>
        <name>shikimate</name>
        <dbReference type="ChEBI" id="CHEBI:36208"/>
    </ligand>
</feature>
<dbReference type="EC" id="1.1.1.25" evidence="2 7"/>
<dbReference type="RefSeq" id="WP_138209321.1">
    <property type="nucleotide sequence ID" value="NZ_CBCRUQ010000009.1"/>
</dbReference>
<dbReference type="Gene3D" id="3.40.50.720">
    <property type="entry name" value="NAD(P)-binding Rossmann-like Domain"/>
    <property type="match status" value="1"/>
</dbReference>
<dbReference type="GO" id="GO:0050661">
    <property type="term" value="F:NADP binding"/>
    <property type="evidence" value="ECO:0007669"/>
    <property type="project" value="InterPro"/>
</dbReference>
<keyword evidence="3 7" id="KW-0028">Amino-acid biosynthesis</keyword>
<evidence type="ECO:0000256" key="2">
    <source>
        <dbReference type="ARBA" id="ARBA00012962"/>
    </source>
</evidence>
<comment type="function">
    <text evidence="7">Involved in the biosynthesis of the chorismate, which leads to the biosynthesis of aromatic amino acids. Catalyzes the reversible NADPH linked reduction of 3-dehydroshikimate (DHSA) to yield shikimate (SA).</text>
</comment>
<evidence type="ECO:0000256" key="1">
    <source>
        <dbReference type="ARBA" id="ARBA00004871"/>
    </source>
</evidence>
<feature type="binding site" evidence="7">
    <location>
        <position position="234"/>
    </location>
    <ligand>
        <name>NADP(+)</name>
        <dbReference type="ChEBI" id="CHEBI:58349"/>
    </ligand>
</feature>
<protein>
    <recommendedName>
        <fullName evidence="2 7">Shikimate dehydrogenase (NADP(+))</fullName>
        <shortName evidence="7">SDH</shortName>
        <ecNumber evidence="2 7">1.1.1.25</ecNumber>
    </recommendedName>
</protein>
<feature type="binding site" evidence="7">
    <location>
        <position position="78"/>
    </location>
    <ligand>
        <name>NADP(+)</name>
        <dbReference type="ChEBI" id="CHEBI:58349"/>
    </ligand>
</feature>
<dbReference type="CDD" id="cd01065">
    <property type="entry name" value="NAD_bind_Shikimate_DH"/>
    <property type="match status" value="1"/>
</dbReference>
<keyword evidence="6 7" id="KW-0057">Aromatic amino acid biosynthesis</keyword>
<evidence type="ECO:0000313" key="10">
    <source>
        <dbReference type="Proteomes" id="UP000308489"/>
    </source>
</evidence>
<evidence type="ECO:0000256" key="6">
    <source>
        <dbReference type="ARBA" id="ARBA00023141"/>
    </source>
</evidence>
<dbReference type="GO" id="GO:0005829">
    <property type="term" value="C:cytosol"/>
    <property type="evidence" value="ECO:0007669"/>
    <property type="project" value="TreeGrafter"/>
</dbReference>
<feature type="binding site" evidence="7">
    <location>
        <position position="211"/>
    </location>
    <ligand>
        <name>NADP(+)</name>
        <dbReference type="ChEBI" id="CHEBI:58349"/>
    </ligand>
</feature>
<evidence type="ECO:0000313" key="9">
    <source>
        <dbReference type="EMBL" id="VTQ84446.1"/>
    </source>
</evidence>
<dbReference type="InterPro" id="IPR013708">
    <property type="entry name" value="Shikimate_DH-bd_N"/>
</dbReference>
<sequence length="269" mass="30454">MEKLYGIIGEKLGHTYSPEIHHKILESINIDGHFGVFQVERERLCHVIPGLKALDYKGITVTIPYKLEIIKYLDSLSEEAEKIGAVNVVKINNGKAIGYNTDYYGFGMTLEHYNIDFKGEDVVILGTGGASRAVVQYLFDNGAREIIFVTRNKEEGKKKYPQYKVINYEELGSIKEAALVVNCTPVGMYPKCDFTPIDKKYFKKFKAAVDIIYNPLETKFLKEAGEEGLKAVNGMYMLVAQAIKAQSIWNCMEVSYDIVNDIHKHMMSK</sequence>
<feature type="binding site" evidence="7">
    <location>
        <position position="87"/>
    </location>
    <ligand>
        <name>shikimate</name>
        <dbReference type="ChEBI" id="CHEBI:36208"/>
    </ligand>
</feature>
<feature type="binding site" evidence="7">
    <location>
        <position position="102"/>
    </location>
    <ligand>
        <name>shikimate</name>
        <dbReference type="ChEBI" id="CHEBI:36208"/>
    </ligand>
</feature>
<dbReference type="KEGG" id="hhw:NCTC503_00541"/>
<dbReference type="Pfam" id="PF08501">
    <property type="entry name" value="Shikimate_dh_N"/>
    <property type="match status" value="1"/>
</dbReference>
<evidence type="ECO:0000256" key="3">
    <source>
        <dbReference type="ARBA" id="ARBA00022605"/>
    </source>
</evidence>
<feature type="domain" description="Shikimate dehydrogenase substrate binding N-terminal" evidence="8">
    <location>
        <begin position="7"/>
        <end position="89"/>
    </location>
</feature>
<proteinExistence type="inferred from homology"/>
<comment type="similarity">
    <text evidence="7">Belongs to the shikimate dehydrogenase family.</text>
</comment>
<dbReference type="HAMAP" id="MF_00222">
    <property type="entry name" value="Shikimate_DH_AroE"/>
    <property type="match status" value="1"/>
</dbReference>
<comment type="subunit">
    <text evidence="7">Homodimer.</text>
</comment>